<sequence>MLWKISFIIAIFILEGCASQVPSTIRESLPKNPSLGAVQNNISHYQGTRVRWGGAIAGIQNKEKSTIIEVVALNLGDEGRPKEEDSSPGRFWAEVDGFLDSTIYRNNRKITIYGTVKGVEGGHIGEHAYLFPVIQVDTYYLWETVKAARPYYYPPYGFGYGLYSPYYYGGFYPFWNW</sequence>
<dbReference type="RefSeq" id="WP_096526884.1">
    <property type="nucleotide sequence ID" value="NZ_AP014836.1"/>
</dbReference>
<evidence type="ECO:0000313" key="1">
    <source>
        <dbReference type="EMBL" id="BAW80330.1"/>
    </source>
</evidence>
<protein>
    <submittedName>
        <fullName evidence="1">Outer membrane lipoprotein Slp</fullName>
    </submittedName>
</protein>
<organism evidence="1 2">
    <name type="scientific">Candidatus Nitrosoglobus terrae</name>
    <dbReference type="NCBI Taxonomy" id="1630141"/>
    <lineage>
        <taxon>Bacteria</taxon>
        <taxon>Pseudomonadati</taxon>
        <taxon>Pseudomonadota</taxon>
        <taxon>Gammaproteobacteria</taxon>
        <taxon>Chromatiales</taxon>
        <taxon>Chromatiaceae</taxon>
        <taxon>Candidatus Nitrosoglobus</taxon>
    </lineage>
</organism>
<dbReference type="AlphaFoldDB" id="A0A1Q2SMH3"/>
<reference evidence="1 2" key="1">
    <citation type="journal article" date="2017" name="ISME J.">
        <title>An acid-tolerant ammonia-oxidizing ?-proteobacterium from soil.</title>
        <authorList>
            <person name="Hayatsu M."/>
            <person name="Tago K."/>
            <person name="Uchiyama I."/>
            <person name="Toyoda A."/>
            <person name="Wang Y."/>
            <person name="Shimomura Y."/>
            <person name="Okubo T."/>
            <person name="Kurisu F."/>
            <person name="Hirono Y."/>
            <person name="Nonaka K."/>
            <person name="Akiyama H."/>
            <person name="Itoh T."/>
            <person name="Takami H."/>
        </authorList>
    </citation>
    <scope>NUCLEOTIDE SEQUENCE [LARGE SCALE GENOMIC DNA]</scope>
    <source>
        <strain evidence="1 2">TAO100</strain>
    </source>
</reference>
<proteinExistence type="predicted"/>
<dbReference type="PANTHER" id="PTHR37530">
    <property type="entry name" value="OUTER MEMBRANE PROTEIN SLP"/>
    <property type="match status" value="1"/>
</dbReference>
<dbReference type="NCBIfam" id="TIGR00752">
    <property type="entry name" value="slp"/>
    <property type="match status" value="1"/>
</dbReference>
<dbReference type="GO" id="GO:0019867">
    <property type="term" value="C:outer membrane"/>
    <property type="evidence" value="ECO:0007669"/>
    <property type="project" value="InterPro"/>
</dbReference>
<dbReference type="InterPro" id="IPR004658">
    <property type="entry name" value="OMP_Slp"/>
</dbReference>
<dbReference type="Proteomes" id="UP000243679">
    <property type="component" value="Chromosome"/>
</dbReference>
<evidence type="ECO:0000313" key="2">
    <source>
        <dbReference type="Proteomes" id="UP000243679"/>
    </source>
</evidence>
<name>A0A1Q2SMH3_9GAMM</name>
<keyword evidence="1" id="KW-0449">Lipoprotein</keyword>
<gene>
    <name evidence="1" type="ORF">TAO_0960</name>
</gene>
<keyword evidence="2" id="KW-1185">Reference proteome</keyword>
<dbReference type="OrthoDB" id="5295757at2"/>
<dbReference type="KEGG" id="ntt:TAO_0960"/>
<dbReference type="Pfam" id="PF03843">
    <property type="entry name" value="Slp"/>
    <property type="match status" value="1"/>
</dbReference>
<dbReference type="PANTHER" id="PTHR37530:SF1">
    <property type="entry name" value="OUTER MEMBRANE PROTEIN SLP"/>
    <property type="match status" value="1"/>
</dbReference>
<accession>A0A1Q2SMH3</accession>
<dbReference type="PIRSF" id="PIRSF004982">
    <property type="entry name" value="SlP"/>
    <property type="match status" value="1"/>
</dbReference>
<dbReference type="EMBL" id="AP014836">
    <property type="protein sequence ID" value="BAW80330.1"/>
    <property type="molecule type" value="Genomic_DNA"/>
</dbReference>